<reference evidence="2" key="2">
    <citation type="journal article" date="2008" name="Nucleic Acids Res.">
        <title>The rice annotation project database (RAP-DB): 2008 update.</title>
        <authorList>
            <consortium name="The rice annotation project (RAP)"/>
        </authorList>
    </citation>
    <scope>GENOME REANNOTATION</scope>
    <source>
        <strain evidence="2">cv. Nipponbare</strain>
    </source>
</reference>
<evidence type="ECO:0000313" key="1">
    <source>
        <dbReference type="EMBL" id="BAF28776.1"/>
    </source>
</evidence>
<gene>
    <name evidence="1" type="ordered locus">Os11g0661900</name>
</gene>
<dbReference type="KEGG" id="dosa:Os11g0661900"/>
<reference evidence="1 2" key="1">
    <citation type="journal article" date="2005" name="Nature">
        <title>The map-based sequence of the rice genome.</title>
        <authorList>
            <consortium name="International rice genome sequencing project (IRGSP)"/>
            <person name="Matsumoto T."/>
            <person name="Wu J."/>
            <person name="Kanamori H."/>
            <person name="Katayose Y."/>
            <person name="Fujisawa M."/>
            <person name="Namiki N."/>
            <person name="Mizuno H."/>
            <person name="Yamamoto K."/>
            <person name="Antonio B.A."/>
            <person name="Baba T."/>
            <person name="Sakata K."/>
            <person name="Nagamura Y."/>
            <person name="Aoki H."/>
            <person name="Arikawa K."/>
            <person name="Arita K."/>
            <person name="Bito T."/>
            <person name="Chiden Y."/>
            <person name="Fujitsuka N."/>
            <person name="Fukunaka R."/>
            <person name="Hamada M."/>
            <person name="Harada C."/>
            <person name="Hayashi A."/>
            <person name="Hijishita S."/>
            <person name="Honda M."/>
            <person name="Hosokawa S."/>
            <person name="Ichikawa Y."/>
            <person name="Idonuma A."/>
            <person name="Iijima M."/>
            <person name="Ikeda M."/>
            <person name="Ikeno M."/>
            <person name="Ito K."/>
            <person name="Ito S."/>
            <person name="Ito T."/>
            <person name="Ito Y."/>
            <person name="Ito Y."/>
            <person name="Iwabuchi A."/>
            <person name="Kamiya K."/>
            <person name="Karasawa W."/>
            <person name="Kurita K."/>
            <person name="Katagiri S."/>
            <person name="Kikuta A."/>
            <person name="Kobayashi H."/>
            <person name="Kobayashi N."/>
            <person name="Machita K."/>
            <person name="Maehara T."/>
            <person name="Masukawa M."/>
            <person name="Mizubayashi T."/>
            <person name="Mukai Y."/>
            <person name="Nagasaki H."/>
            <person name="Nagata Y."/>
            <person name="Naito S."/>
            <person name="Nakashima M."/>
            <person name="Nakama Y."/>
            <person name="Nakamichi Y."/>
            <person name="Nakamura M."/>
            <person name="Meguro A."/>
            <person name="Negishi M."/>
            <person name="Ohta I."/>
            <person name="Ohta T."/>
            <person name="Okamoto M."/>
            <person name="Ono N."/>
            <person name="Saji S."/>
            <person name="Sakaguchi M."/>
            <person name="Sakai K."/>
            <person name="Shibata M."/>
            <person name="Shimokawa T."/>
            <person name="Song J."/>
            <person name="Takazaki Y."/>
            <person name="Terasawa K."/>
            <person name="Tsugane M."/>
            <person name="Tsuji K."/>
            <person name="Ueda S."/>
            <person name="Waki K."/>
            <person name="Yamagata H."/>
            <person name="Yamamoto M."/>
            <person name="Yamamoto S."/>
            <person name="Yamane H."/>
            <person name="Yoshiki S."/>
            <person name="Yoshihara R."/>
            <person name="Yukawa K."/>
            <person name="Zhong H."/>
            <person name="Yano M."/>
            <person name="Yuan Q."/>
            <person name="Ouyang S."/>
            <person name="Liu J."/>
            <person name="Jones K.M."/>
            <person name="Gansberger K."/>
            <person name="Moffat K."/>
            <person name="Hill J."/>
            <person name="Bera J."/>
            <person name="Fadrosh D."/>
            <person name="Jin S."/>
            <person name="Johri S."/>
            <person name="Kim M."/>
            <person name="Overton L."/>
            <person name="Reardon M."/>
            <person name="Tsitrin T."/>
            <person name="Vuong H."/>
            <person name="Weaver B."/>
            <person name="Ciecko A."/>
            <person name="Tallon L."/>
            <person name="Jackson J."/>
            <person name="Pai G."/>
            <person name="Aken S.V."/>
            <person name="Utterback T."/>
            <person name="Reidmuller S."/>
            <person name="Feldblyum T."/>
            <person name="Hsiao J."/>
            <person name="Zismann V."/>
            <person name="Iobst S."/>
            <person name="de Vazeille A.R."/>
            <person name="Buell C.R."/>
            <person name="Ying K."/>
            <person name="Li Y."/>
            <person name="Lu T."/>
            <person name="Huang Y."/>
            <person name="Zhao Q."/>
            <person name="Feng Q."/>
            <person name="Zhang L."/>
            <person name="Zhu J."/>
            <person name="Weng Q."/>
            <person name="Mu J."/>
            <person name="Lu Y."/>
            <person name="Fan D."/>
            <person name="Liu Y."/>
            <person name="Guan J."/>
            <person name="Zhang Y."/>
            <person name="Yu S."/>
            <person name="Liu X."/>
            <person name="Zhang Y."/>
            <person name="Hong G."/>
            <person name="Han B."/>
            <person name="Choisne N."/>
            <person name="Demange N."/>
            <person name="Orjeda G."/>
            <person name="Samain S."/>
            <person name="Cattolico L."/>
            <person name="Pelletier E."/>
            <person name="Couloux A."/>
            <person name="Segurens B."/>
            <person name="Wincker P."/>
            <person name="D'Hont A."/>
            <person name="Scarpelli C."/>
            <person name="Weissenbach J."/>
            <person name="Salanoubat M."/>
            <person name="Quetier F."/>
            <person name="Yu Y."/>
            <person name="Kim H.R."/>
            <person name="Rambo T."/>
            <person name="Currie J."/>
            <person name="Collura K."/>
            <person name="Luo M."/>
            <person name="Yang T."/>
            <person name="Ammiraju J.S.S."/>
            <person name="Engler F."/>
            <person name="Soderlund C."/>
            <person name="Wing R.A."/>
            <person name="Palmer L.E."/>
            <person name="de la Bastide M."/>
            <person name="Spiegel L."/>
            <person name="Nascimento L."/>
            <person name="Zutavern T."/>
            <person name="O'Shaughnessy A."/>
            <person name="Dike S."/>
            <person name="Dedhia N."/>
            <person name="Preston R."/>
            <person name="Balija V."/>
            <person name="McCombie W.R."/>
            <person name="Chow T."/>
            <person name="Chen H."/>
            <person name="Chung M."/>
            <person name="Chen C."/>
            <person name="Shaw J."/>
            <person name="Wu H."/>
            <person name="Hsiao K."/>
            <person name="Chao Y."/>
            <person name="Chu M."/>
            <person name="Cheng C."/>
            <person name="Hour A."/>
            <person name="Lee P."/>
            <person name="Lin S."/>
            <person name="Lin Y."/>
            <person name="Liou J."/>
            <person name="Liu S."/>
            <person name="Hsing Y."/>
            <person name="Raghuvanshi S."/>
            <person name="Mohanty A."/>
            <person name="Bharti A.K."/>
            <person name="Gaur A."/>
            <person name="Gupta V."/>
            <person name="Kumar D."/>
            <person name="Ravi V."/>
            <person name="Vij S."/>
            <person name="Kapur A."/>
            <person name="Khurana P."/>
            <person name="Khurana P."/>
            <person name="Khurana J.P."/>
            <person name="Tyagi A.K."/>
            <person name="Gaikwad K."/>
            <person name="Singh A."/>
            <person name="Dalal V."/>
            <person name="Srivastava S."/>
            <person name="Dixit A."/>
            <person name="Pal A.K."/>
            <person name="Ghazi I.A."/>
            <person name="Yadav M."/>
            <person name="Pandit A."/>
            <person name="Bhargava A."/>
            <person name="Sureshbabu K."/>
            <person name="Batra K."/>
            <person name="Sharma T.R."/>
            <person name="Mohapatra T."/>
            <person name="Singh N.K."/>
            <person name="Messing J."/>
            <person name="Nelson A.B."/>
            <person name="Fuks G."/>
            <person name="Kavchok S."/>
            <person name="Keizer G."/>
            <person name="Linton E."/>
            <person name="Llaca V."/>
            <person name="Song R."/>
            <person name="Tanyolac B."/>
            <person name="Young S."/>
            <person name="Ho-Il K."/>
            <person name="Hahn J.H."/>
            <person name="Sangsakoo G."/>
            <person name="Vanavichit A."/>
            <person name="de Mattos Luiz.A.T."/>
            <person name="Zimmer P.D."/>
            <person name="Malone G."/>
            <person name="Dellagostin O."/>
            <person name="de Oliveira A.C."/>
            <person name="Bevan M."/>
            <person name="Bancroft I."/>
            <person name="Minx P."/>
            <person name="Cordum H."/>
            <person name="Wilson R."/>
            <person name="Cheng Z."/>
            <person name="Jin W."/>
            <person name="Jiang J."/>
            <person name="Leong S.A."/>
            <person name="Iwama H."/>
            <person name="Gojobori T."/>
            <person name="Itoh T."/>
            <person name="Niimura Y."/>
            <person name="Fujii Y."/>
            <person name="Habara T."/>
            <person name="Sakai H."/>
            <person name="Sato Y."/>
            <person name="Wilson G."/>
            <person name="Kumar K."/>
            <person name="McCouch S."/>
            <person name="Juretic N."/>
            <person name="Hoen D."/>
            <person name="Wright S."/>
            <person name="Bruskiewich R."/>
            <person name="Bureau T."/>
            <person name="Miyao A."/>
            <person name="Hirochika H."/>
            <person name="Nishikawa T."/>
            <person name="Kadowaki K."/>
            <person name="Sugiura M."/>
            <person name="Burr B."/>
            <person name="Sasaki T."/>
        </authorList>
    </citation>
    <scope>NUCLEOTIDE SEQUENCE [LARGE SCALE GENOMIC DNA]</scope>
    <source>
        <strain evidence="2">cv. Nipponbare</strain>
    </source>
</reference>
<sequence>MLACLPPCSSCLRRRQPAVVVGGRQIRLLPRPSSLRRRQPAVVVGGHQICLLPRPCSLRRRQPAVVVGSRQFRLLPCPPASGKVVWWGRLAACNVVGGLRRRLLPVPRSTFPLAAWPELVSSVATDNAADFADVCSIFFSSCLPGGWKHFELCHDQLSPNLHV</sequence>
<protein>
    <submittedName>
        <fullName evidence="1">Os11g0661900 protein</fullName>
    </submittedName>
</protein>
<name>A0A0P0Y4Z7_ORYSJ</name>
<dbReference type="Proteomes" id="UP000000763">
    <property type="component" value="Chromosome 11"/>
</dbReference>
<dbReference type="EMBL" id="AP008217">
    <property type="protein sequence ID" value="BAF28776.1"/>
    <property type="molecule type" value="Genomic_DNA"/>
</dbReference>
<evidence type="ECO:0000313" key="2">
    <source>
        <dbReference type="Proteomes" id="UP000000763"/>
    </source>
</evidence>
<proteinExistence type="predicted"/>
<dbReference type="Gramene" id="Os11t0661900-01">
    <property type="protein sequence ID" value="Os11t0661900-01"/>
    <property type="gene ID" value="Os11g0661900"/>
</dbReference>
<dbReference type="AlphaFoldDB" id="A0A0P0Y4Z7"/>
<organism evidence="1 2">
    <name type="scientific">Oryza sativa subsp. japonica</name>
    <name type="common">Rice</name>
    <dbReference type="NCBI Taxonomy" id="39947"/>
    <lineage>
        <taxon>Eukaryota</taxon>
        <taxon>Viridiplantae</taxon>
        <taxon>Streptophyta</taxon>
        <taxon>Embryophyta</taxon>
        <taxon>Tracheophyta</taxon>
        <taxon>Spermatophyta</taxon>
        <taxon>Magnoliopsida</taxon>
        <taxon>Liliopsida</taxon>
        <taxon>Poales</taxon>
        <taxon>Poaceae</taxon>
        <taxon>BOP clade</taxon>
        <taxon>Oryzoideae</taxon>
        <taxon>Oryzeae</taxon>
        <taxon>Oryzinae</taxon>
        <taxon>Oryza</taxon>
        <taxon>Oryza sativa</taxon>
    </lineage>
</organism>
<accession>A0A0P0Y4Z7</accession>